<evidence type="ECO:0000313" key="2">
    <source>
        <dbReference type="EMBL" id="MBE9223477.1"/>
    </source>
</evidence>
<feature type="transmembrane region" description="Helical" evidence="1">
    <location>
        <begin position="14"/>
        <end position="34"/>
    </location>
</feature>
<feature type="transmembrane region" description="Helical" evidence="1">
    <location>
        <begin position="119"/>
        <end position="138"/>
    </location>
</feature>
<organism evidence="2 3">
    <name type="scientific">Cyanobacterium stanieri LEGE 03274</name>
    <dbReference type="NCBI Taxonomy" id="1828756"/>
    <lineage>
        <taxon>Bacteria</taxon>
        <taxon>Bacillati</taxon>
        <taxon>Cyanobacteriota</taxon>
        <taxon>Cyanophyceae</taxon>
        <taxon>Oscillatoriophycideae</taxon>
        <taxon>Chroococcales</taxon>
        <taxon>Geminocystaceae</taxon>
        <taxon>Cyanobacterium</taxon>
    </lineage>
</organism>
<accession>A0ABR9V6H4</accession>
<dbReference type="Proteomes" id="UP000654604">
    <property type="component" value="Unassembled WGS sequence"/>
</dbReference>
<proteinExistence type="predicted"/>
<keyword evidence="1" id="KW-0472">Membrane</keyword>
<reference evidence="2 3" key="1">
    <citation type="submission" date="2020-10" db="EMBL/GenBank/DDBJ databases">
        <authorList>
            <person name="Castelo-Branco R."/>
            <person name="Eusebio N."/>
            <person name="Adriana R."/>
            <person name="Vieira A."/>
            <person name="Brugerolle De Fraissinette N."/>
            <person name="Rezende De Castro R."/>
            <person name="Schneider M.P."/>
            <person name="Vasconcelos V."/>
            <person name="Leao P.N."/>
        </authorList>
    </citation>
    <scope>NUCLEOTIDE SEQUENCE [LARGE SCALE GENOMIC DNA]</scope>
    <source>
        <strain evidence="2 3">LEGE 03274</strain>
    </source>
</reference>
<keyword evidence="1" id="KW-1133">Transmembrane helix</keyword>
<keyword evidence="1" id="KW-0812">Transmembrane</keyword>
<feature type="transmembrane region" description="Helical" evidence="1">
    <location>
        <begin position="77"/>
        <end position="98"/>
    </location>
</feature>
<sequence>MFRFTTTSISSRGVYGRSLLFLILSSVIVGSYLLNITETESPFSCIILAFTGIPCPGCGLTRSFLAMAGGNIWESFYYHLFGPLLFIIFLVYSLHLFLEIITKKKVKATYLKLAQNKKLQYLILFLILVYYLSKLIFLHSTGELTESFLSSPLANLIYQR</sequence>
<dbReference type="RefSeq" id="WP_193801714.1">
    <property type="nucleotide sequence ID" value="NZ_JADEWC010000032.1"/>
</dbReference>
<comment type="caution">
    <text evidence="2">The sequence shown here is derived from an EMBL/GenBank/DDBJ whole genome shotgun (WGS) entry which is preliminary data.</text>
</comment>
<dbReference type="EMBL" id="JADEWC010000032">
    <property type="protein sequence ID" value="MBE9223477.1"/>
    <property type="molecule type" value="Genomic_DNA"/>
</dbReference>
<name>A0ABR9V6H4_9CHRO</name>
<evidence type="ECO:0000256" key="1">
    <source>
        <dbReference type="SAM" id="Phobius"/>
    </source>
</evidence>
<protein>
    <submittedName>
        <fullName evidence="2">DUF2752 domain-containing protein</fullName>
    </submittedName>
</protein>
<evidence type="ECO:0000313" key="3">
    <source>
        <dbReference type="Proteomes" id="UP000654604"/>
    </source>
</evidence>
<feature type="transmembrane region" description="Helical" evidence="1">
    <location>
        <begin position="46"/>
        <end position="65"/>
    </location>
</feature>
<gene>
    <name evidence="2" type="ORF">IQ215_12290</name>
</gene>
<dbReference type="InterPro" id="IPR021215">
    <property type="entry name" value="DUF2752"/>
</dbReference>
<dbReference type="Pfam" id="PF10825">
    <property type="entry name" value="DUF2752"/>
    <property type="match status" value="1"/>
</dbReference>
<keyword evidence="3" id="KW-1185">Reference proteome</keyword>